<dbReference type="PANTHER" id="PTHR15723:SF0">
    <property type="entry name" value="CARBOHYDRATE SULFOTRANSFERASE 15"/>
    <property type="match status" value="1"/>
</dbReference>
<name>A0AAV4HII2_9GAST</name>
<organism evidence="1 2">
    <name type="scientific">Elysia marginata</name>
    <dbReference type="NCBI Taxonomy" id="1093978"/>
    <lineage>
        <taxon>Eukaryota</taxon>
        <taxon>Metazoa</taxon>
        <taxon>Spiralia</taxon>
        <taxon>Lophotrochozoa</taxon>
        <taxon>Mollusca</taxon>
        <taxon>Gastropoda</taxon>
        <taxon>Heterobranchia</taxon>
        <taxon>Euthyneura</taxon>
        <taxon>Panpulmonata</taxon>
        <taxon>Sacoglossa</taxon>
        <taxon>Placobranchoidea</taxon>
        <taxon>Plakobranchidae</taxon>
        <taxon>Elysia</taxon>
    </lineage>
</organism>
<dbReference type="PANTHER" id="PTHR15723">
    <property type="entry name" value="CARBOHYDRATE SULFOTRANSFERASE 15"/>
    <property type="match status" value="1"/>
</dbReference>
<proteinExistence type="predicted"/>
<dbReference type="GO" id="GO:0050659">
    <property type="term" value="F:N-acetylgalactosamine 4-sulfate 6-O-sulfotransferase activity"/>
    <property type="evidence" value="ECO:0007669"/>
    <property type="project" value="TreeGrafter"/>
</dbReference>
<dbReference type="GO" id="GO:0019319">
    <property type="term" value="P:hexose biosynthetic process"/>
    <property type="evidence" value="ECO:0007669"/>
    <property type="project" value="TreeGrafter"/>
</dbReference>
<comment type="caution">
    <text evidence="1">The sequence shown here is derived from an EMBL/GenBank/DDBJ whole genome shotgun (WGS) entry which is preliminary data.</text>
</comment>
<dbReference type="InterPro" id="IPR052654">
    <property type="entry name" value="CS_Sulfotransferase"/>
</dbReference>
<accession>A0AAV4HII2</accession>
<feature type="non-terminal residue" evidence="1">
    <location>
        <position position="99"/>
    </location>
</feature>
<gene>
    <name evidence="1" type="ORF">ElyMa_000979500</name>
</gene>
<dbReference type="SUPFAM" id="SSF52540">
    <property type="entry name" value="P-loop containing nucleoside triphosphate hydrolases"/>
    <property type="match status" value="1"/>
</dbReference>
<evidence type="ECO:0000313" key="1">
    <source>
        <dbReference type="EMBL" id="GFR96858.1"/>
    </source>
</evidence>
<sequence>MKLPHPAYQRPSPEAFHNLCVRAVKLYTKCFQQKSPRQCAYNGTLYTQVILRLQEGMYSVFLKDWLRLFPKKQIFLISFEQYTKFKVETVSAVWSFLGL</sequence>
<dbReference type="Proteomes" id="UP000762676">
    <property type="component" value="Unassembled WGS sequence"/>
</dbReference>
<keyword evidence="2" id="KW-1185">Reference proteome</keyword>
<reference evidence="1 2" key="1">
    <citation type="journal article" date="2021" name="Elife">
        <title>Chloroplast acquisition without the gene transfer in kleptoplastic sea slugs, Plakobranchus ocellatus.</title>
        <authorList>
            <person name="Maeda T."/>
            <person name="Takahashi S."/>
            <person name="Yoshida T."/>
            <person name="Shimamura S."/>
            <person name="Takaki Y."/>
            <person name="Nagai Y."/>
            <person name="Toyoda A."/>
            <person name="Suzuki Y."/>
            <person name="Arimoto A."/>
            <person name="Ishii H."/>
            <person name="Satoh N."/>
            <person name="Nishiyama T."/>
            <person name="Hasebe M."/>
            <person name="Maruyama T."/>
            <person name="Minagawa J."/>
            <person name="Obokata J."/>
            <person name="Shigenobu S."/>
        </authorList>
    </citation>
    <scope>NUCLEOTIDE SEQUENCE [LARGE SCALE GENOMIC DNA]</scope>
</reference>
<dbReference type="EMBL" id="BMAT01001992">
    <property type="protein sequence ID" value="GFR96858.1"/>
    <property type="molecule type" value="Genomic_DNA"/>
</dbReference>
<evidence type="ECO:0000313" key="2">
    <source>
        <dbReference type="Proteomes" id="UP000762676"/>
    </source>
</evidence>
<dbReference type="InterPro" id="IPR027417">
    <property type="entry name" value="P-loop_NTPase"/>
</dbReference>
<protein>
    <submittedName>
        <fullName evidence="1">Sulfotransferase</fullName>
    </submittedName>
</protein>
<dbReference type="Gene3D" id="3.40.50.300">
    <property type="entry name" value="P-loop containing nucleotide triphosphate hydrolases"/>
    <property type="match status" value="1"/>
</dbReference>
<dbReference type="AlphaFoldDB" id="A0AAV4HII2"/>